<keyword evidence="4" id="KW-1185">Reference proteome</keyword>
<dbReference type="AlphaFoldDB" id="A0A8B6X9D8"/>
<evidence type="ECO:0000256" key="1">
    <source>
        <dbReference type="SAM" id="MobiDB-lite"/>
    </source>
</evidence>
<feature type="chain" id="PRO_5034631071" evidence="2">
    <location>
        <begin position="28"/>
        <end position="388"/>
    </location>
</feature>
<dbReference type="Pfam" id="PF12706">
    <property type="entry name" value="Lactamase_B_2"/>
    <property type="match status" value="1"/>
</dbReference>
<feature type="region of interest" description="Disordered" evidence="1">
    <location>
        <begin position="363"/>
        <end position="388"/>
    </location>
</feature>
<evidence type="ECO:0000313" key="4">
    <source>
        <dbReference type="Proteomes" id="UP000675920"/>
    </source>
</evidence>
<dbReference type="PROSITE" id="PS51257">
    <property type="entry name" value="PROKAR_LIPOPROTEIN"/>
    <property type="match status" value="1"/>
</dbReference>
<dbReference type="PANTHER" id="PTHR15032">
    <property type="entry name" value="N-ACYL-PHOSPHATIDYLETHANOLAMINE-HYDROLYZING PHOSPHOLIPASE D"/>
    <property type="match status" value="1"/>
</dbReference>
<evidence type="ECO:0000256" key="2">
    <source>
        <dbReference type="SAM" id="SignalP"/>
    </source>
</evidence>
<dbReference type="PANTHER" id="PTHR15032:SF4">
    <property type="entry name" value="N-ACYL-PHOSPHATIDYLETHANOLAMINE-HYDROLYZING PHOSPHOLIPASE D"/>
    <property type="match status" value="1"/>
</dbReference>
<dbReference type="Gene3D" id="3.60.15.10">
    <property type="entry name" value="Ribonuclease Z/Hydroxyacylglutathione hydrolase-like"/>
    <property type="match status" value="1"/>
</dbReference>
<feature type="compositionally biased region" description="Basic residues" evidence="1">
    <location>
        <begin position="373"/>
        <end position="382"/>
    </location>
</feature>
<dbReference type="Proteomes" id="UP000675920">
    <property type="component" value="Unplaced"/>
</dbReference>
<sequence length="388" mass="42832">MTKTPPSQVRAAWRAALCSALVAGLLAACGSGHEDLRQRAGTDHYADGRFHNLDRDFALPDTSDVLAFQWSRLTRHMPAPTTDITPLVPDLGWLQGNRAEPSATWIGHATVLVQIAGLNVLTDPQFSQRASPVQWMGPKRLVPPAMSVAELPDIDVVLISHSHFDHLDEGSIRALAAKGDPLFLVPLGLEPLLREWGAHRVQALDWNEQTAVTGRHGVVKFDCVPARHWSRRGLFDRDRALWAGWMMSGPDFRVYFAGDTGWDESLFNALGERFAPVDMALLPVGAYEPRDFMRNQHINPAEAVKVFQALGARRGLGIHWATFDLSDEAPDAPRRVLPAALLAAGLPENAIALTRPGETLRPRAPVSIDLRGKSPRYPKRQWAKGEPR</sequence>
<dbReference type="InterPro" id="IPR036866">
    <property type="entry name" value="RibonucZ/Hydroxyglut_hydro"/>
</dbReference>
<protein>
    <submittedName>
        <fullName evidence="5">MBL fold metallo-hydrolase</fullName>
    </submittedName>
</protein>
<accession>A0A8B6X9D8</accession>
<keyword evidence="2" id="KW-0732">Signal</keyword>
<dbReference type="RefSeq" id="WP_051379020.1">
    <property type="nucleotide sequence ID" value="NZ_KI519499.1"/>
</dbReference>
<dbReference type="SUPFAM" id="SSF56281">
    <property type="entry name" value="Metallo-hydrolase/oxidoreductase"/>
    <property type="match status" value="1"/>
</dbReference>
<name>A0A8B6X9D8_9BURK</name>
<dbReference type="OrthoDB" id="9805728at2"/>
<organism evidence="4 5">
    <name type="scientific">Derxia gummosa DSM 723</name>
    <dbReference type="NCBI Taxonomy" id="1121388"/>
    <lineage>
        <taxon>Bacteria</taxon>
        <taxon>Pseudomonadati</taxon>
        <taxon>Pseudomonadota</taxon>
        <taxon>Betaproteobacteria</taxon>
        <taxon>Burkholderiales</taxon>
        <taxon>Alcaligenaceae</taxon>
        <taxon>Derxia</taxon>
    </lineage>
</organism>
<reference evidence="5" key="1">
    <citation type="submission" date="2025-08" db="UniProtKB">
        <authorList>
            <consortium name="RefSeq"/>
        </authorList>
    </citation>
    <scope>IDENTIFICATION</scope>
</reference>
<feature type="domain" description="Metallo-beta-lactamase" evidence="3">
    <location>
        <begin position="119"/>
        <end position="320"/>
    </location>
</feature>
<dbReference type="GO" id="GO:0005737">
    <property type="term" value="C:cytoplasm"/>
    <property type="evidence" value="ECO:0007669"/>
    <property type="project" value="TreeGrafter"/>
</dbReference>
<dbReference type="InterPro" id="IPR001279">
    <property type="entry name" value="Metallo-B-lactamas"/>
</dbReference>
<proteinExistence type="predicted"/>
<feature type="signal peptide" evidence="2">
    <location>
        <begin position="1"/>
        <end position="27"/>
    </location>
</feature>
<evidence type="ECO:0000313" key="5">
    <source>
        <dbReference type="RefSeq" id="WP_051379020.1"/>
    </source>
</evidence>
<evidence type="ECO:0000259" key="3">
    <source>
        <dbReference type="Pfam" id="PF12706"/>
    </source>
</evidence>